<dbReference type="InterPro" id="IPR018247">
    <property type="entry name" value="EF_Hand_1_Ca_BS"/>
</dbReference>
<dbReference type="EMBL" id="JBJJXI010000157">
    <property type="protein sequence ID" value="KAL3385404.1"/>
    <property type="molecule type" value="Genomic_DNA"/>
</dbReference>
<evidence type="ECO:0000313" key="8">
    <source>
        <dbReference type="Proteomes" id="UP001627154"/>
    </source>
</evidence>
<comment type="subcellular location">
    <subcellularLocation>
        <location evidence="1">Cytoplasm</location>
    </subcellularLocation>
</comment>
<feature type="domain" description="EF-hand" evidence="6">
    <location>
        <begin position="95"/>
        <end position="130"/>
    </location>
</feature>
<dbReference type="AlphaFoldDB" id="A0ABD2VXU5"/>
<keyword evidence="2" id="KW-0963">Cytoplasm</keyword>
<comment type="caution">
    <text evidence="7">The sequence shown here is derived from an EMBL/GenBank/DDBJ whole genome shotgun (WGS) entry which is preliminary data.</text>
</comment>
<accession>A0ABD2VXU5</accession>
<dbReference type="InterPro" id="IPR011992">
    <property type="entry name" value="EF-hand-dom_pair"/>
</dbReference>
<feature type="domain" description="EF-hand" evidence="6">
    <location>
        <begin position="28"/>
        <end position="63"/>
    </location>
</feature>
<evidence type="ECO:0000256" key="3">
    <source>
        <dbReference type="ARBA" id="ARBA00022723"/>
    </source>
</evidence>
<evidence type="ECO:0000256" key="5">
    <source>
        <dbReference type="ARBA" id="ARBA00022837"/>
    </source>
</evidence>
<dbReference type="PROSITE" id="PS00018">
    <property type="entry name" value="EF_HAND_1"/>
    <property type="match status" value="2"/>
</dbReference>
<proteinExistence type="predicted"/>
<dbReference type="SMART" id="SM00054">
    <property type="entry name" value="EFh"/>
    <property type="match status" value="3"/>
</dbReference>
<keyword evidence="3" id="KW-0479">Metal-binding</keyword>
<dbReference type="InterPro" id="IPR002048">
    <property type="entry name" value="EF_hand_dom"/>
</dbReference>
<dbReference type="GO" id="GO:0005737">
    <property type="term" value="C:cytoplasm"/>
    <property type="evidence" value="ECO:0007669"/>
    <property type="project" value="UniProtKB-SubCell"/>
</dbReference>
<organism evidence="7 8">
    <name type="scientific">Trichogramma kaykai</name>
    <dbReference type="NCBI Taxonomy" id="54128"/>
    <lineage>
        <taxon>Eukaryota</taxon>
        <taxon>Metazoa</taxon>
        <taxon>Ecdysozoa</taxon>
        <taxon>Arthropoda</taxon>
        <taxon>Hexapoda</taxon>
        <taxon>Insecta</taxon>
        <taxon>Pterygota</taxon>
        <taxon>Neoptera</taxon>
        <taxon>Endopterygota</taxon>
        <taxon>Hymenoptera</taxon>
        <taxon>Apocrita</taxon>
        <taxon>Proctotrupomorpha</taxon>
        <taxon>Chalcidoidea</taxon>
        <taxon>Trichogrammatidae</taxon>
        <taxon>Trichogramma</taxon>
    </lineage>
</organism>
<dbReference type="GO" id="GO:0005509">
    <property type="term" value="F:calcium ion binding"/>
    <property type="evidence" value="ECO:0007669"/>
    <property type="project" value="UniProtKB-ARBA"/>
</dbReference>
<reference evidence="7 8" key="1">
    <citation type="journal article" date="2024" name="bioRxiv">
        <title>A reference genome for Trichogramma kaykai: A tiny desert-dwelling parasitoid wasp with competing sex-ratio distorters.</title>
        <authorList>
            <person name="Culotta J."/>
            <person name="Lindsey A.R."/>
        </authorList>
    </citation>
    <scope>NUCLEOTIDE SEQUENCE [LARGE SCALE GENOMIC DNA]</scope>
    <source>
        <strain evidence="7 8">KSX58</strain>
    </source>
</reference>
<dbReference type="SUPFAM" id="SSF47473">
    <property type="entry name" value="EF-hand"/>
    <property type="match status" value="1"/>
</dbReference>
<keyword evidence="8" id="KW-1185">Reference proteome</keyword>
<sequence>MFVNINRSIFKCIQSHFNGLQNVGTGDEPPPHIQQWFALADNDRNGVITAKELQRVLANGQGGTFSDKCCQLLTGLFGKQTRGSINYVEFQGLFNYINSWLGIFKGFDKDNSGTIQEGELAEAFTQMGYRFSPEFYSNVMRMNDQNSTGNITVDQFIVLCIRVQKFTEEFRKRDTGAQGVINIGFEDFLTITLGCDYL</sequence>
<dbReference type="Gene3D" id="1.10.238.10">
    <property type="entry name" value="EF-hand"/>
    <property type="match status" value="1"/>
</dbReference>
<name>A0ABD2VXU5_9HYME</name>
<dbReference type="Proteomes" id="UP001627154">
    <property type="component" value="Unassembled WGS sequence"/>
</dbReference>
<evidence type="ECO:0000256" key="4">
    <source>
        <dbReference type="ARBA" id="ARBA00022737"/>
    </source>
</evidence>
<dbReference type="InterPro" id="IPR051426">
    <property type="entry name" value="Peflin/Sorcin_CaBP"/>
</dbReference>
<protein>
    <recommendedName>
        <fullName evidence="6">EF-hand domain-containing protein</fullName>
    </recommendedName>
</protein>
<keyword evidence="4" id="KW-0677">Repeat</keyword>
<evidence type="ECO:0000313" key="7">
    <source>
        <dbReference type="EMBL" id="KAL3385404.1"/>
    </source>
</evidence>
<keyword evidence="5" id="KW-0106">Calcium</keyword>
<gene>
    <name evidence="7" type="ORF">TKK_018975</name>
</gene>
<evidence type="ECO:0000256" key="2">
    <source>
        <dbReference type="ARBA" id="ARBA00022490"/>
    </source>
</evidence>
<dbReference type="PANTHER" id="PTHR46212:SF3">
    <property type="entry name" value="GH27120P"/>
    <property type="match status" value="1"/>
</dbReference>
<dbReference type="PROSITE" id="PS50222">
    <property type="entry name" value="EF_HAND_2"/>
    <property type="match status" value="2"/>
</dbReference>
<evidence type="ECO:0000259" key="6">
    <source>
        <dbReference type="PROSITE" id="PS50222"/>
    </source>
</evidence>
<dbReference type="PANTHER" id="PTHR46212">
    <property type="entry name" value="PEFLIN"/>
    <property type="match status" value="1"/>
</dbReference>
<dbReference type="GO" id="GO:0048306">
    <property type="term" value="F:calcium-dependent protein binding"/>
    <property type="evidence" value="ECO:0007669"/>
    <property type="project" value="UniProtKB-ARBA"/>
</dbReference>
<dbReference type="Pfam" id="PF13499">
    <property type="entry name" value="EF-hand_7"/>
    <property type="match status" value="1"/>
</dbReference>
<evidence type="ECO:0000256" key="1">
    <source>
        <dbReference type="ARBA" id="ARBA00004496"/>
    </source>
</evidence>